<dbReference type="Gramene" id="VVA34104">
    <property type="protein sequence ID" value="VVA34104"/>
    <property type="gene ID" value="Prudul26B028882"/>
</dbReference>
<evidence type="ECO:0000313" key="2">
    <source>
        <dbReference type="EMBL" id="VVA34104.1"/>
    </source>
</evidence>
<name>A0A5E4G2Z8_PRUDU</name>
<proteinExistence type="predicted"/>
<dbReference type="Proteomes" id="UP000327085">
    <property type="component" value="Chromosome 2"/>
</dbReference>
<reference evidence="1 4" key="3">
    <citation type="journal article" date="2022" name="G3 (Bethesda)">
        <title>Whole-genome sequence and methylome profiling of the almond [Prunus dulcis (Mill.) D.A. Webb] cultivar 'Nonpareil'.</title>
        <authorList>
            <person name="D'Amico-Willman K.M."/>
            <person name="Ouma W.Z."/>
            <person name="Meulia T."/>
            <person name="Sideli G.M."/>
            <person name="Gradziel T.M."/>
            <person name="Fresnedo-Ramirez J."/>
        </authorList>
    </citation>
    <scope>NUCLEOTIDE SEQUENCE [LARGE SCALE GENOMIC DNA]</scope>
    <source>
        <strain evidence="1">Clone GOH B32 T37-40</strain>
    </source>
</reference>
<organism evidence="2 3">
    <name type="scientific">Prunus dulcis</name>
    <name type="common">Almond</name>
    <name type="synonym">Amygdalus dulcis</name>
    <dbReference type="NCBI Taxonomy" id="3755"/>
    <lineage>
        <taxon>Eukaryota</taxon>
        <taxon>Viridiplantae</taxon>
        <taxon>Streptophyta</taxon>
        <taxon>Embryophyta</taxon>
        <taxon>Tracheophyta</taxon>
        <taxon>Spermatophyta</taxon>
        <taxon>Magnoliopsida</taxon>
        <taxon>eudicotyledons</taxon>
        <taxon>Gunneridae</taxon>
        <taxon>Pentapetalae</taxon>
        <taxon>rosids</taxon>
        <taxon>fabids</taxon>
        <taxon>Rosales</taxon>
        <taxon>Rosaceae</taxon>
        <taxon>Amygdaloideae</taxon>
        <taxon>Amygdaleae</taxon>
        <taxon>Prunus</taxon>
    </lineage>
</organism>
<sequence length="156" mass="17508">MSKTYILSFETQVPQVTEEVALAVLDLYSTLLSCPCLLSTLVALTLYACLSVEEPKGPEFSINGAYLTRFNYTETNHTLSYKLPLNITLTNPYKDPFELIDTQNAVVQGWKPMVFEEPLLLNTTRLYSIDVVIAFKDKNQVIGGEPSRSTLETLMC</sequence>
<gene>
    <name evidence="2" type="ORF">ALMOND_2B028882</name>
    <name evidence="1" type="ORF">L3X38_012321</name>
</gene>
<accession>A0A5E4G2Z8</accession>
<dbReference type="Proteomes" id="UP001054821">
    <property type="component" value="Chromosome 2"/>
</dbReference>
<dbReference type="InParanoid" id="A0A5E4G2Z8"/>
<reference evidence="2" key="1">
    <citation type="submission" date="2019-07" db="EMBL/GenBank/DDBJ databases">
        <authorList>
            <person name="Alioto T."/>
            <person name="Alioto T."/>
            <person name="Gomez Garrido J."/>
        </authorList>
    </citation>
    <scope>NUCLEOTIDE SEQUENCE</scope>
</reference>
<evidence type="ECO:0000313" key="1">
    <source>
        <dbReference type="EMBL" id="KAI5344444.1"/>
    </source>
</evidence>
<reference evidence="3" key="2">
    <citation type="journal article" date="2020" name="Plant J.">
        <title>Transposons played a major role in the diversification between the closely related almond and peach genomes: results from the almond genome sequence.</title>
        <authorList>
            <person name="Alioto T."/>
            <person name="Alexiou K.G."/>
            <person name="Bardil A."/>
            <person name="Barteri F."/>
            <person name="Castanera R."/>
            <person name="Cruz F."/>
            <person name="Dhingra A."/>
            <person name="Duval H."/>
            <person name="Fernandez I Marti A."/>
            <person name="Frias L."/>
            <person name="Galan B."/>
            <person name="Garcia J.L."/>
            <person name="Howad W."/>
            <person name="Gomez-Garrido J."/>
            <person name="Gut M."/>
            <person name="Julca I."/>
            <person name="Morata J."/>
            <person name="Puigdomenech P."/>
            <person name="Ribeca P."/>
            <person name="Rubio Cabetas M.J."/>
            <person name="Vlasova A."/>
            <person name="Wirthensohn M."/>
            <person name="Garcia-Mas J."/>
            <person name="Gabaldon T."/>
            <person name="Casacuberta J.M."/>
            <person name="Arus P."/>
        </authorList>
    </citation>
    <scope>NUCLEOTIDE SEQUENCE [LARGE SCALE GENOMIC DNA]</scope>
    <source>
        <strain evidence="3">cv. Texas</strain>
    </source>
</reference>
<dbReference type="EMBL" id="JAJFAZ020000002">
    <property type="protein sequence ID" value="KAI5344444.1"/>
    <property type="molecule type" value="Genomic_DNA"/>
</dbReference>
<dbReference type="EMBL" id="CABIKO010000318">
    <property type="protein sequence ID" value="VVA34104.1"/>
    <property type="molecule type" value="Genomic_DNA"/>
</dbReference>
<keyword evidence="4" id="KW-1185">Reference proteome</keyword>
<dbReference type="AlphaFoldDB" id="A0A5E4G2Z8"/>
<protein>
    <submittedName>
        <fullName evidence="2">PREDICTED: YLS9</fullName>
    </submittedName>
</protein>
<evidence type="ECO:0000313" key="3">
    <source>
        <dbReference type="Proteomes" id="UP000327085"/>
    </source>
</evidence>
<evidence type="ECO:0000313" key="4">
    <source>
        <dbReference type="Proteomes" id="UP001054821"/>
    </source>
</evidence>